<evidence type="ECO:0000256" key="5">
    <source>
        <dbReference type="SAM" id="Phobius"/>
    </source>
</evidence>
<keyword evidence="4 5" id="KW-0472">Membrane</keyword>
<protein>
    <submittedName>
        <fullName evidence="7">MFS transporter</fullName>
    </submittedName>
</protein>
<feature type="transmembrane region" description="Helical" evidence="5">
    <location>
        <begin position="169"/>
        <end position="188"/>
    </location>
</feature>
<dbReference type="InterPro" id="IPR011701">
    <property type="entry name" value="MFS"/>
</dbReference>
<reference evidence="8" key="1">
    <citation type="journal article" date="2019" name="Int. J. Syst. Evol. Microbiol.">
        <title>The Global Catalogue of Microorganisms (GCM) 10K type strain sequencing project: providing services to taxonomists for standard genome sequencing and annotation.</title>
        <authorList>
            <consortium name="The Broad Institute Genomics Platform"/>
            <consortium name="The Broad Institute Genome Sequencing Center for Infectious Disease"/>
            <person name="Wu L."/>
            <person name="Ma J."/>
        </authorList>
    </citation>
    <scope>NUCLEOTIDE SEQUENCE [LARGE SCALE GENOMIC DNA]</scope>
    <source>
        <strain evidence="8">CCUG 55074</strain>
    </source>
</reference>
<evidence type="ECO:0000256" key="2">
    <source>
        <dbReference type="ARBA" id="ARBA00022692"/>
    </source>
</evidence>
<proteinExistence type="predicted"/>
<dbReference type="Gene3D" id="1.20.1250.20">
    <property type="entry name" value="MFS general substrate transporter like domains"/>
    <property type="match status" value="2"/>
</dbReference>
<evidence type="ECO:0000313" key="7">
    <source>
        <dbReference type="EMBL" id="MFD1191235.1"/>
    </source>
</evidence>
<feature type="transmembrane region" description="Helical" evidence="5">
    <location>
        <begin position="305"/>
        <end position="326"/>
    </location>
</feature>
<feature type="transmembrane region" description="Helical" evidence="5">
    <location>
        <begin position="371"/>
        <end position="392"/>
    </location>
</feature>
<feature type="transmembrane region" description="Helical" evidence="5">
    <location>
        <begin position="51"/>
        <end position="72"/>
    </location>
</feature>
<accession>A0ABW3T2M0</accession>
<name>A0ABW3T2M0_9CAUL</name>
<dbReference type="PANTHER" id="PTHR23508">
    <property type="entry name" value="CARBOXYLIC ACID TRANSPORTER PROTEIN HOMOLOG"/>
    <property type="match status" value="1"/>
</dbReference>
<feature type="transmembrane region" description="Helical" evidence="5">
    <location>
        <begin position="338"/>
        <end position="359"/>
    </location>
</feature>
<dbReference type="EMBL" id="JBHTLQ010000023">
    <property type="protein sequence ID" value="MFD1191235.1"/>
    <property type="molecule type" value="Genomic_DNA"/>
</dbReference>
<comment type="subcellular location">
    <subcellularLocation>
        <location evidence="1">Membrane</location>
        <topology evidence="1">Multi-pass membrane protein</topology>
    </subcellularLocation>
</comment>
<keyword evidence="8" id="KW-1185">Reference proteome</keyword>
<comment type="caution">
    <text evidence="7">The sequence shown here is derived from an EMBL/GenBank/DDBJ whole genome shotgun (WGS) entry which is preliminary data.</text>
</comment>
<dbReference type="Pfam" id="PF07690">
    <property type="entry name" value="MFS_1"/>
    <property type="match status" value="1"/>
</dbReference>
<feature type="transmembrane region" description="Helical" evidence="5">
    <location>
        <begin position="254"/>
        <end position="273"/>
    </location>
</feature>
<dbReference type="PROSITE" id="PS50850">
    <property type="entry name" value="MFS"/>
    <property type="match status" value="1"/>
</dbReference>
<keyword evidence="2 5" id="KW-0812">Transmembrane</keyword>
<feature type="transmembrane region" description="Helical" evidence="5">
    <location>
        <begin position="109"/>
        <end position="129"/>
    </location>
</feature>
<feature type="transmembrane region" description="Helical" evidence="5">
    <location>
        <begin position="209"/>
        <end position="234"/>
    </location>
</feature>
<evidence type="ECO:0000313" key="8">
    <source>
        <dbReference type="Proteomes" id="UP001597216"/>
    </source>
</evidence>
<feature type="transmembrane region" description="Helical" evidence="5">
    <location>
        <begin position="280"/>
        <end position="299"/>
    </location>
</feature>
<feature type="transmembrane region" description="Helical" evidence="5">
    <location>
        <begin position="136"/>
        <end position="157"/>
    </location>
</feature>
<feature type="transmembrane region" description="Helical" evidence="5">
    <location>
        <begin position="79"/>
        <end position="97"/>
    </location>
</feature>
<dbReference type="PROSITE" id="PS00216">
    <property type="entry name" value="SUGAR_TRANSPORT_1"/>
    <property type="match status" value="1"/>
</dbReference>
<evidence type="ECO:0000259" key="6">
    <source>
        <dbReference type="PROSITE" id="PS50850"/>
    </source>
</evidence>
<evidence type="ECO:0000256" key="4">
    <source>
        <dbReference type="ARBA" id="ARBA00023136"/>
    </source>
</evidence>
<dbReference type="InterPro" id="IPR020846">
    <property type="entry name" value="MFS_dom"/>
</dbReference>
<dbReference type="RefSeq" id="WP_374343038.1">
    <property type="nucleotide sequence ID" value="NZ_JBHTLQ010000023.1"/>
</dbReference>
<feature type="domain" description="Major facilitator superfamily (MFS) profile" evidence="6">
    <location>
        <begin position="14"/>
        <end position="394"/>
    </location>
</feature>
<dbReference type="InterPro" id="IPR036259">
    <property type="entry name" value="MFS_trans_sf"/>
</dbReference>
<organism evidence="7 8">
    <name type="scientific">Phenylobacterium conjunctum</name>
    <dbReference type="NCBI Taxonomy" id="1298959"/>
    <lineage>
        <taxon>Bacteria</taxon>
        <taxon>Pseudomonadati</taxon>
        <taxon>Pseudomonadota</taxon>
        <taxon>Alphaproteobacteria</taxon>
        <taxon>Caulobacterales</taxon>
        <taxon>Caulobacteraceae</taxon>
        <taxon>Phenylobacterium</taxon>
    </lineage>
</organism>
<dbReference type="PANTHER" id="PTHR23508:SF10">
    <property type="entry name" value="CARBOXYLIC ACID TRANSPORTER PROTEIN HOMOLOG"/>
    <property type="match status" value="1"/>
</dbReference>
<dbReference type="PROSITE" id="PS00217">
    <property type="entry name" value="SUGAR_TRANSPORT_2"/>
    <property type="match status" value="1"/>
</dbReference>
<dbReference type="SUPFAM" id="SSF103473">
    <property type="entry name" value="MFS general substrate transporter"/>
    <property type="match status" value="1"/>
</dbReference>
<sequence>MAVGAAKPINPMLVVAICFSIAALEGYDIQAFGIAAPQFAPQLKLDPAQMGWAGSAAMIGLMLGAFVGGWAADRVGRRPVLAASVAAFGLFSVLTAFSQSFEVLTLSRLLTGIGFGGAMPNLIAIATEIAPPNRRAATTTSMFCGLPAGGSLVALIAHQGDQMMDWRTIFLIGGALPLLLTPVILWLMPETRPAHDPAADRRLLAGVFAKGRAVPTLLIWVVFGLDLLVTYLLLNWLPTLVVAKGFTPAEGATASLWFNGFSIIGALVLGWLADRVGFRWPATLMFLVLAGAMYGLAHAVGLSSILTWAGLAGFVVVGGLYVLYALAPIYYPAPIRAAGAGAAIAVGRLGSIAGPIIAGQLREAGYSPGEVFAAMIPAALIAAAAVWGLMTVGKPVED</sequence>
<evidence type="ECO:0000256" key="1">
    <source>
        <dbReference type="ARBA" id="ARBA00004141"/>
    </source>
</evidence>
<keyword evidence="3 5" id="KW-1133">Transmembrane helix</keyword>
<gene>
    <name evidence="7" type="ORF">ACFQ27_11650</name>
</gene>
<dbReference type="Proteomes" id="UP001597216">
    <property type="component" value="Unassembled WGS sequence"/>
</dbReference>
<dbReference type="InterPro" id="IPR005829">
    <property type="entry name" value="Sugar_transporter_CS"/>
</dbReference>
<evidence type="ECO:0000256" key="3">
    <source>
        <dbReference type="ARBA" id="ARBA00022989"/>
    </source>
</evidence>